<name>T1J0S8_STRMM</name>
<dbReference type="SUPFAM" id="SSF48726">
    <property type="entry name" value="Immunoglobulin"/>
    <property type="match status" value="1"/>
</dbReference>
<dbReference type="AlphaFoldDB" id="T1J0S8"/>
<sequence length="300" mass="33958">MCVPLLRNENARFSSLEIKDLRIPAVIQSGTLGPVILDCDYVYEEKEKTSIVVKWYHETGPNDNRTTQQVYQWITTLKPQALGVLKGRLDMFYEASSDPHKKHRALSILQPTINLTGVYKCHVSSNYNDAVKWQKMVIYSPAQDMKLINTKLTELNKVNVSCSAEGIYPEPYAEMMITKGRKTTRTVVNDATQVITSIGGLYNITVFKIFDDASLAAETQFECNLTVPETNYSLRKSLTYYPGHDSEPYSEANSANRRLTNRDRSSTDPSLADSRSTSVSTTTVIHRRRKRPNLDTSKND</sequence>
<dbReference type="PANTHER" id="PTHR21261">
    <property type="entry name" value="BEAT PROTEIN"/>
    <property type="match status" value="1"/>
</dbReference>
<dbReference type="OMA" id="CARQVMS"/>
<feature type="region of interest" description="Disordered" evidence="1">
    <location>
        <begin position="243"/>
        <end position="300"/>
    </location>
</feature>
<feature type="compositionally biased region" description="Low complexity" evidence="1">
    <location>
        <begin position="274"/>
        <end position="284"/>
    </location>
</feature>
<proteinExistence type="predicted"/>
<dbReference type="InterPro" id="IPR013783">
    <property type="entry name" value="Ig-like_fold"/>
</dbReference>
<dbReference type="InterPro" id="IPR036179">
    <property type="entry name" value="Ig-like_dom_sf"/>
</dbReference>
<keyword evidence="3" id="KW-1185">Reference proteome</keyword>
<protein>
    <recommendedName>
        <fullName evidence="4">Ig-like domain-containing protein</fullName>
    </recommendedName>
</protein>
<dbReference type="HOGENOM" id="CLU_075394_0_0_1"/>
<evidence type="ECO:0008006" key="4">
    <source>
        <dbReference type="Google" id="ProtNLM"/>
    </source>
</evidence>
<evidence type="ECO:0000256" key="1">
    <source>
        <dbReference type="SAM" id="MobiDB-lite"/>
    </source>
</evidence>
<dbReference type="eggNOG" id="ENOG502S1P4">
    <property type="taxonomic scope" value="Eukaryota"/>
</dbReference>
<dbReference type="EMBL" id="JH431740">
    <property type="status" value="NOT_ANNOTATED_CDS"/>
    <property type="molecule type" value="Genomic_DNA"/>
</dbReference>
<reference evidence="2" key="2">
    <citation type="submission" date="2015-02" db="UniProtKB">
        <authorList>
            <consortium name="EnsemblMetazoa"/>
        </authorList>
    </citation>
    <scope>IDENTIFICATION</scope>
</reference>
<dbReference type="EnsemblMetazoa" id="SMAR007136-RA">
    <property type="protein sequence ID" value="SMAR007136-PA"/>
    <property type="gene ID" value="SMAR007136"/>
</dbReference>
<evidence type="ECO:0000313" key="2">
    <source>
        <dbReference type="EnsemblMetazoa" id="SMAR007136-PA"/>
    </source>
</evidence>
<dbReference type="PhylomeDB" id="T1J0S8"/>
<evidence type="ECO:0000313" key="3">
    <source>
        <dbReference type="Proteomes" id="UP000014500"/>
    </source>
</evidence>
<dbReference type="Proteomes" id="UP000014500">
    <property type="component" value="Unassembled WGS sequence"/>
</dbReference>
<reference evidence="3" key="1">
    <citation type="submission" date="2011-05" db="EMBL/GenBank/DDBJ databases">
        <authorList>
            <person name="Richards S.R."/>
            <person name="Qu J."/>
            <person name="Jiang H."/>
            <person name="Jhangiani S.N."/>
            <person name="Agravi P."/>
            <person name="Goodspeed R."/>
            <person name="Gross S."/>
            <person name="Mandapat C."/>
            <person name="Jackson L."/>
            <person name="Mathew T."/>
            <person name="Pu L."/>
            <person name="Thornton R."/>
            <person name="Saada N."/>
            <person name="Wilczek-Boney K.B."/>
            <person name="Lee S."/>
            <person name="Kovar C."/>
            <person name="Wu Y."/>
            <person name="Scherer S.E."/>
            <person name="Worley K.C."/>
            <person name="Muzny D.M."/>
            <person name="Gibbs R."/>
        </authorList>
    </citation>
    <scope>NUCLEOTIDE SEQUENCE</scope>
    <source>
        <strain evidence="3">Brora</strain>
    </source>
</reference>
<accession>T1J0S8</accession>
<dbReference type="PANTHER" id="PTHR21261:SF2">
    <property type="entry name" value="GH04238P-RELATED"/>
    <property type="match status" value="1"/>
</dbReference>
<organism evidence="2 3">
    <name type="scientific">Strigamia maritima</name>
    <name type="common">European centipede</name>
    <name type="synonym">Geophilus maritimus</name>
    <dbReference type="NCBI Taxonomy" id="126957"/>
    <lineage>
        <taxon>Eukaryota</taxon>
        <taxon>Metazoa</taxon>
        <taxon>Ecdysozoa</taxon>
        <taxon>Arthropoda</taxon>
        <taxon>Myriapoda</taxon>
        <taxon>Chilopoda</taxon>
        <taxon>Pleurostigmophora</taxon>
        <taxon>Geophilomorpha</taxon>
        <taxon>Linotaeniidae</taxon>
        <taxon>Strigamia</taxon>
    </lineage>
</organism>
<dbReference type="Gene3D" id="2.60.40.10">
    <property type="entry name" value="Immunoglobulins"/>
    <property type="match status" value="2"/>
</dbReference>